<dbReference type="AlphaFoldDB" id="A0A9N9NR30"/>
<feature type="transmembrane region" description="Helical" evidence="2">
    <location>
        <begin position="613"/>
        <end position="634"/>
    </location>
</feature>
<keyword evidence="1" id="KW-0175">Coiled coil</keyword>
<organism evidence="3 4">
    <name type="scientific">Dentiscutata erythropus</name>
    <dbReference type="NCBI Taxonomy" id="1348616"/>
    <lineage>
        <taxon>Eukaryota</taxon>
        <taxon>Fungi</taxon>
        <taxon>Fungi incertae sedis</taxon>
        <taxon>Mucoromycota</taxon>
        <taxon>Glomeromycotina</taxon>
        <taxon>Glomeromycetes</taxon>
        <taxon>Diversisporales</taxon>
        <taxon>Gigasporaceae</taxon>
        <taxon>Dentiscutata</taxon>
    </lineage>
</organism>
<dbReference type="EMBL" id="CAJVPY010017550">
    <property type="protein sequence ID" value="CAG8762464.1"/>
    <property type="molecule type" value="Genomic_DNA"/>
</dbReference>
<evidence type="ECO:0000256" key="1">
    <source>
        <dbReference type="SAM" id="Coils"/>
    </source>
</evidence>
<proteinExistence type="predicted"/>
<feature type="coiled-coil region" evidence="1">
    <location>
        <begin position="213"/>
        <end position="240"/>
    </location>
</feature>
<keyword evidence="2" id="KW-1133">Transmembrane helix</keyword>
<gene>
    <name evidence="3" type="ORF">DERYTH_LOCUS17943</name>
</gene>
<name>A0A9N9NR30_9GLOM</name>
<comment type="caution">
    <text evidence="3">The sequence shown here is derived from an EMBL/GenBank/DDBJ whole genome shotgun (WGS) entry which is preliminary data.</text>
</comment>
<sequence>RALELFRSCLTGEASRWVEDKLIANMAVVVALNNANITATMINAPDGTLLPALPGGATGATVILAHNVHMDKDWSLAGGCPVDTGTATNALNGVLNNNNYIVLPDINIRSDLVRDYYRKIDKYASWARISNCEKRIQFIRGLFSENKLELKRLGLNRPLNDDLIETLEQIEIEKNDMLLEDVDRIVNSKIQALQQSTLNQSPASSSGQKNITKADLQAIAKSLQETMSRATKTLDNSKKSANKRVENTAVICFLSDLLKKKPYIHPADKNNHDPVDDISDSLVGLTLNSVINTAIKRLPKTSLEETIRKILQNELKSIFPDHFFQNSIKANIPNQPSLFQEKIKSQSNTSSIAKIIPNVHTLKDIKNRGHRLGSVYEQELEKKLNLAIEYNSKINDLSEELQAKISEYSEQKEKFHQINAVVKNKISQIDAVNTRLRSQITSEWMSQAILAQKASSLDKIKILSLEAKIGELEAEVKHLELERVGSPSHASQGSGETGKRGFKFKKHEIECIEKGIEATDVIYKRELDRLSSVQLNLIEENSYLQGLVLKKDNETVPEGSAEHVLPFTSDAKEKESEQVLKESQLSTLNPPPSQIFSLGGAEAESLLTTTLTIVGFLMMPMIIYSILTLLLIAII</sequence>
<accession>A0A9N9NR30</accession>
<keyword evidence="2" id="KW-0472">Membrane</keyword>
<evidence type="ECO:0000313" key="3">
    <source>
        <dbReference type="EMBL" id="CAG8762464.1"/>
    </source>
</evidence>
<keyword evidence="2" id="KW-0812">Transmembrane</keyword>
<reference evidence="3" key="1">
    <citation type="submission" date="2021-06" db="EMBL/GenBank/DDBJ databases">
        <authorList>
            <person name="Kallberg Y."/>
            <person name="Tangrot J."/>
            <person name="Rosling A."/>
        </authorList>
    </citation>
    <scope>NUCLEOTIDE SEQUENCE</scope>
    <source>
        <strain evidence="3">MA453B</strain>
    </source>
</reference>
<evidence type="ECO:0000256" key="2">
    <source>
        <dbReference type="SAM" id="Phobius"/>
    </source>
</evidence>
<keyword evidence="4" id="KW-1185">Reference proteome</keyword>
<dbReference type="OrthoDB" id="2435067at2759"/>
<feature type="coiled-coil region" evidence="1">
    <location>
        <begin position="380"/>
        <end position="418"/>
    </location>
</feature>
<protein>
    <submittedName>
        <fullName evidence="3">25669_t:CDS:1</fullName>
    </submittedName>
</protein>
<evidence type="ECO:0000313" key="4">
    <source>
        <dbReference type="Proteomes" id="UP000789405"/>
    </source>
</evidence>
<dbReference type="Proteomes" id="UP000789405">
    <property type="component" value="Unassembled WGS sequence"/>
</dbReference>
<feature type="non-terminal residue" evidence="3">
    <location>
        <position position="635"/>
    </location>
</feature>